<protein>
    <submittedName>
        <fullName evidence="1">Uncharacterized protein</fullName>
    </submittedName>
</protein>
<reference evidence="1" key="1">
    <citation type="submission" date="2018-05" db="EMBL/GenBank/DDBJ databases">
        <authorList>
            <person name="Lanie J.A."/>
            <person name="Ng W.-L."/>
            <person name="Kazmierczak K.M."/>
            <person name="Andrzejewski T.M."/>
            <person name="Davidsen T.M."/>
            <person name="Wayne K.J."/>
            <person name="Tettelin H."/>
            <person name="Glass J.I."/>
            <person name="Rusch D."/>
            <person name="Podicherti R."/>
            <person name="Tsui H.-C.T."/>
            <person name="Winkler M.E."/>
        </authorList>
    </citation>
    <scope>NUCLEOTIDE SEQUENCE</scope>
</reference>
<organism evidence="1">
    <name type="scientific">marine metagenome</name>
    <dbReference type="NCBI Taxonomy" id="408172"/>
    <lineage>
        <taxon>unclassified sequences</taxon>
        <taxon>metagenomes</taxon>
        <taxon>ecological metagenomes</taxon>
    </lineage>
</organism>
<evidence type="ECO:0000313" key="1">
    <source>
        <dbReference type="EMBL" id="SVC13832.1"/>
    </source>
</evidence>
<accession>A0A382JR71</accession>
<dbReference type="AlphaFoldDB" id="A0A382JR71"/>
<feature type="non-terminal residue" evidence="1">
    <location>
        <position position="1"/>
    </location>
</feature>
<dbReference type="EMBL" id="UINC01075543">
    <property type="protein sequence ID" value="SVC13832.1"/>
    <property type="molecule type" value="Genomic_DNA"/>
</dbReference>
<name>A0A382JR71_9ZZZZ</name>
<proteinExistence type="predicted"/>
<sequence>RQEMGIVDASSELQQIFQAIGKTVNVTMSRGRQSGGVNMKIRLTAVPLNIDSVIAGVGSYITERGATIPWFQWLMSAGDRIIVRDYELEPGHVEVSRTGNMIMKRGKKGWRVPPEFAGSPSNNFITRATDSILPELGNYIQKIVKSAL</sequence>
<gene>
    <name evidence="1" type="ORF">METZ01_LOCUS266686</name>
</gene>